<comment type="caution">
    <text evidence="25">The sequence shown here is derived from an EMBL/GenBank/DDBJ whole genome shotgun (WGS) entry which is preliminary data.</text>
</comment>
<feature type="domain" description="DEUBAD" evidence="23">
    <location>
        <begin position="681"/>
        <end position="787"/>
    </location>
</feature>
<evidence type="ECO:0000256" key="21">
    <source>
        <dbReference type="ARBA" id="ARBA00081105"/>
    </source>
</evidence>
<dbReference type="Proteomes" id="UP000717515">
    <property type="component" value="Unassembled WGS sequence"/>
</dbReference>
<evidence type="ECO:0000256" key="12">
    <source>
        <dbReference type="ARBA" id="ARBA00022827"/>
    </source>
</evidence>
<dbReference type="PROSITE" id="PS51917">
    <property type="entry name" value="PRU"/>
    <property type="match status" value="1"/>
</dbReference>
<evidence type="ECO:0000313" key="26">
    <source>
        <dbReference type="Proteomes" id="UP000717515"/>
    </source>
</evidence>
<dbReference type="InterPro" id="IPR044868">
    <property type="entry name" value="Rpn13/ADRM1_Pru"/>
</dbReference>
<dbReference type="EMBL" id="JAIFTL010000015">
    <property type="protein sequence ID" value="KAG9326680.1"/>
    <property type="molecule type" value="Genomic_DNA"/>
</dbReference>
<evidence type="ECO:0000256" key="8">
    <source>
        <dbReference type="ARBA" id="ARBA00022490"/>
    </source>
</evidence>
<dbReference type="InterPro" id="IPR038633">
    <property type="entry name" value="Rpn13/ADRM1_Pru_sf"/>
</dbReference>
<dbReference type="InterPro" id="IPR038108">
    <property type="entry name" value="RPN13_DEUBAD_sf"/>
</dbReference>
<dbReference type="PRINTS" id="PR00420">
    <property type="entry name" value="RNGMNOXGNASE"/>
</dbReference>
<dbReference type="GO" id="GO:0050660">
    <property type="term" value="F:flavin adenine dinucleotide binding"/>
    <property type="evidence" value="ECO:0007669"/>
    <property type="project" value="InterPro"/>
</dbReference>
<dbReference type="Gene3D" id="3.50.50.60">
    <property type="entry name" value="FAD/NAD(P)-binding domain"/>
    <property type="match status" value="1"/>
</dbReference>
<evidence type="ECO:0000256" key="5">
    <source>
        <dbReference type="ARBA" id="ARBA00004496"/>
    </source>
</evidence>
<evidence type="ECO:0000256" key="14">
    <source>
        <dbReference type="ARBA" id="ARBA00022989"/>
    </source>
</evidence>
<evidence type="ECO:0000313" key="25">
    <source>
        <dbReference type="EMBL" id="KAG9326680.1"/>
    </source>
</evidence>
<evidence type="ECO:0000256" key="22">
    <source>
        <dbReference type="SAM" id="MobiDB-lite"/>
    </source>
</evidence>
<evidence type="ECO:0000259" key="23">
    <source>
        <dbReference type="PROSITE" id="PS51916"/>
    </source>
</evidence>
<evidence type="ECO:0000256" key="11">
    <source>
        <dbReference type="ARBA" id="ARBA00022824"/>
    </source>
</evidence>
<comment type="subcellular location">
    <subcellularLocation>
        <location evidence="5">Cytoplasm</location>
    </subcellularLocation>
    <subcellularLocation>
        <location evidence="4">Endoplasmic reticulum membrane</location>
        <topology evidence="4">Multi-pass membrane protein</topology>
    </subcellularLocation>
    <subcellularLocation>
        <location evidence="3">Microsome membrane</location>
        <topology evidence="3">Multi-pass membrane protein</topology>
    </subcellularLocation>
    <subcellularLocation>
        <location evidence="2">Nucleus</location>
    </subcellularLocation>
</comment>
<keyword evidence="16" id="KW-0472">Membrane</keyword>
<evidence type="ECO:0000256" key="1">
    <source>
        <dbReference type="ARBA" id="ARBA00001974"/>
    </source>
</evidence>
<dbReference type="Pfam" id="PF16550">
    <property type="entry name" value="RPN13_C"/>
    <property type="match status" value="1"/>
</dbReference>
<keyword evidence="12" id="KW-0274">FAD</keyword>
<accession>A0A9P8D224</accession>
<evidence type="ECO:0000256" key="10">
    <source>
        <dbReference type="ARBA" id="ARBA00022692"/>
    </source>
</evidence>
<comment type="cofactor">
    <cofactor evidence="1">
        <name>FAD</name>
        <dbReference type="ChEBI" id="CHEBI:57692"/>
    </cofactor>
</comment>
<evidence type="ECO:0000256" key="3">
    <source>
        <dbReference type="ARBA" id="ARBA00004154"/>
    </source>
</evidence>
<dbReference type="InterPro" id="IPR040125">
    <property type="entry name" value="Squalene_monox"/>
</dbReference>
<dbReference type="GO" id="GO:0005634">
    <property type="term" value="C:nucleus"/>
    <property type="evidence" value="ECO:0007669"/>
    <property type="project" value="UniProtKB-SubCell"/>
</dbReference>
<evidence type="ECO:0000256" key="6">
    <source>
        <dbReference type="ARBA" id="ARBA00008802"/>
    </source>
</evidence>
<dbReference type="FunFam" id="3.50.50.60:FF:000166">
    <property type="entry name" value="Squalene monooxygenase Erg1"/>
    <property type="match status" value="1"/>
</dbReference>
<keyword evidence="13" id="KW-0492">Microsome</keyword>
<dbReference type="FunFam" id="2.30.29.70:FF:000001">
    <property type="entry name" value="Proteasomal ubiquitin receptor ADRM1"/>
    <property type="match status" value="1"/>
</dbReference>
<dbReference type="InterPro" id="IPR044867">
    <property type="entry name" value="DEUBAD_dom"/>
</dbReference>
<evidence type="ECO:0000256" key="4">
    <source>
        <dbReference type="ARBA" id="ARBA00004477"/>
    </source>
</evidence>
<keyword evidence="8" id="KW-0963">Cytoplasm</keyword>
<evidence type="ECO:0000256" key="7">
    <source>
        <dbReference type="ARBA" id="ARBA00012312"/>
    </source>
</evidence>
<dbReference type="InterPro" id="IPR013698">
    <property type="entry name" value="Squalene_epoxidase"/>
</dbReference>
<dbReference type="GO" id="GO:0004506">
    <property type="term" value="F:squalene monooxygenase activity"/>
    <property type="evidence" value="ECO:0007669"/>
    <property type="project" value="UniProtKB-EC"/>
</dbReference>
<evidence type="ECO:0000256" key="17">
    <source>
        <dbReference type="ARBA" id="ARBA00023242"/>
    </source>
</evidence>
<evidence type="ECO:0000256" key="15">
    <source>
        <dbReference type="ARBA" id="ARBA00023002"/>
    </source>
</evidence>
<evidence type="ECO:0000256" key="20">
    <source>
        <dbReference type="ARBA" id="ARBA00080528"/>
    </source>
</evidence>
<dbReference type="PANTHER" id="PTHR10835">
    <property type="entry name" value="SQUALENE MONOOXYGENASE"/>
    <property type="match status" value="1"/>
</dbReference>
<evidence type="ECO:0000256" key="2">
    <source>
        <dbReference type="ARBA" id="ARBA00004123"/>
    </source>
</evidence>
<feature type="region of interest" description="Disordered" evidence="22">
    <location>
        <begin position="645"/>
        <end position="666"/>
    </location>
</feature>
<evidence type="ECO:0000256" key="18">
    <source>
        <dbReference type="ARBA" id="ARBA00070252"/>
    </source>
</evidence>
<comment type="similarity">
    <text evidence="6">Belongs to the squalene monooxygenase family.</text>
</comment>
<dbReference type="AlphaFoldDB" id="A0A9P8D224"/>
<dbReference type="Gene3D" id="2.30.29.70">
    <property type="entry name" value="Proteasomal ubiquitin receptor Rpn13/ADRM1"/>
    <property type="match status" value="1"/>
</dbReference>
<dbReference type="GO" id="GO:0005789">
    <property type="term" value="C:endoplasmic reticulum membrane"/>
    <property type="evidence" value="ECO:0007669"/>
    <property type="project" value="UniProtKB-SubCell"/>
</dbReference>
<dbReference type="SUPFAM" id="SSF51905">
    <property type="entry name" value="FAD/NAD(P)-binding domain"/>
    <property type="match status" value="1"/>
</dbReference>
<evidence type="ECO:0000256" key="16">
    <source>
        <dbReference type="ARBA" id="ARBA00023136"/>
    </source>
</evidence>
<keyword evidence="10" id="KW-0812">Transmembrane</keyword>
<organism evidence="25 26">
    <name type="scientific">Mortierella alpina</name>
    <name type="common">Oleaginous fungus</name>
    <name type="synonym">Mortierella renispora</name>
    <dbReference type="NCBI Taxonomy" id="64518"/>
    <lineage>
        <taxon>Eukaryota</taxon>
        <taxon>Fungi</taxon>
        <taxon>Fungi incertae sedis</taxon>
        <taxon>Mucoromycota</taxon>
        <taxon>Mortierellomycotina</taxon>
        <taxon>Mortierellomycetes</taxon>
        <taxon>Mortierellales</taxon>
        <taxon>Mortierellaceae</taxon>
        <taxon>Mortierella</taxon>
    </lineage>
</organism>
<dbReference type="Gene3D" id="1.10.2020.20">
    <property type="match status" value="1"/>
</dbReference>
<keyword evidence="9" id="KW-0285">Flavoprotein</keyword>
<evidence type="ECO:0000256" key="19">
    <source>
        <dbReference type="ARBA" id="ARBA00070793"/>
    </source>
</evidence>
<reference evidence="25" key="1">
    <citation type="submission" date="2021-07" db="EMBL/GenBank/DDBJ databases">
        <title>Draft genome of Mortierella alpina, strain LL118, isolated from an aspen leaf litter sample.</title>
        <authorList>
            <person name="Yang S."/>
            <person name="Vinatzer B.A."/>
        </authorList>
    </citation>
    <scope>NUCLEOTIDE SEQUENCE</scope>
    <source>
        <strain evidence="25">LL118</strain>
    </source>
</reference>
<dbReference type="CDD" id="cd13314">
    <property type="entry name" value="PH_Rpn13"/>
    <property type="match status" value="1"/>
</dbReference>
<dbReference type="PANTHER" id="PTHR10835:SF0">
    <property type="entry name" value="SQUALENE MONOOXYGENASE"/>
    <property type="match status" value="1"/>
</dbReference>
<feature type="domain" description="Pru" evidence="24">
    <location>
        <begin position="489"/>
        <end position="603"/>
    </location>
</feature>
<dbReference type="InterPro" id="IPR032368">
    <property type="entry name" value="RPN13_DEUBAD"/>
</dbReference>
<dbReference type="Pfam" id="PF04683">
    <property type="entry name" value="Rpn13_ADRM1_Pru"/>
    <property type="match status" value="1"/>
</dbReference>
<sequence length="787" mass="85423">MPGNTPTLPLATVPAPEVGSSYDMIVVGAGVIGSAFAATFGKQGKKILLIERDLTEPDRIVGELMQPGGYNALKELGLADCLEGIDAIPTHGYGVIRGSEHVHIPYTIDPETGKPSQGRSFHYGRFIQKLRAAASRTPNVTVVEATVNEVLYDQDGVRATGVSCTPKSASDTVTAPSLTYKSPMVVIADGCFSKFRKQYLNKEVTVSSHFVGLILKDVVLPYPNHGHVILMTPSPVLMYQISKTETRMLVDIPGKLPSVSTGALRSYLEKTIYPQLPAAAQKPFLRALETDRLRSMPNSFLPPSTSSELGIIVLGDAMNMRHPLTGGGMTVALNDVVYLRDMLKGDVTKDQEVTMVQMELFFWKRKELSAVINILAQALYALFSGTDGNLLTLRDGCFSYFQMGGECIRGPVGLLSGLNRSRKILAYHFFHVAFHSIWLMFHNADSYAEFPILLLKAHAMAPAADMPKTRILHSFQTQDKAAAFDEMTSASTHLLEFKAGRCFRTTGTNTVKPDPTKGLVYLDEEDGLMHFYWKNRATGDIEDDLILFPGDAELISVPQCTTGRVVMLQFKSSSQKLFFWHQEASADRDQIILQQVNSLIHSQADEDEEEYLEDVAMEGVEDTASTVSPATSTSIAPSAAFAPAAPVVPGTDSQTSTTGSSSLTSQQMDQLRHLLGGIQVPQATPRSNLRLDHVLTPGAVAPLLNNPQICAALFPHLPESSERTPEEIQAIVRTPQFSQALVSLSTALESGQLGPLLRQFGLGPNAGDGVEGFLAAVEEQAKKDGGK</sequence>
<evidence type="ECO:0000256" key="9">
    <source>
        <dbReference type="ARBA" id="ARBA00022630"/>
    </source>
</evidence>
<keyword evidence="11" id="KW-0256">Endoplasmic reticulum</keyword>
<name>A0A9P8D224_MORAP</name>
<dbReference type="EC" id="1.14.14.17" evidence="7"/>
<protein>
    <recommendedName>
        <fullName evidence="19">Squalene epoxidase ERG1</fullName>
        <ecNumber evidence="7">1.14.14.17</ecNumber>
    </recommendedName>
    <alternativeName>
        <fullName evidence="18">Squalene epoxidase erg1</fullName>
    </alternativeName>
    <alternativeName>
        <fullName evidence="20 21">Squalene monooxygenase ERG1</fullName>
    </alternativeName>
</protein>
<gene>
    <name evidence="25" type="ORF">KVV02_002876</name>
</gene>
<evidence type="ECO:0000256" key="13">
    <source>
        <dbReference type="ARBA" id="ARBA00022848"/>
    </source>
</evidence>
<dbReference type="GO" id="GO:0006696">
    <property type="term" value="P:ergosterol biosynthetic process"/>
    <property type="evidence" value="ECO:0007669"/>
    <property type="project" value="TreeGrafter"/>
</dbReference>
<dbReference type="InterPro" id="IPR036188">
    <property type="entry name" value="FAD/NAD-bd_sf"/>
</dbReference>
<keyword evidence="15" id="KW-0560">Oxidoreductase</keyword>
<dbReference type="PROSITE" id="PS51916">
    <property type="entry name" value="DEUBAD"/>
    <property type="match status" value="1"/>
</dbReference>
<evidence type="ECO:0000259" key="24">
    <source>
        <dbReference type="PROSITE" id="PS51917"/>
    </source>
</evidence>
<keyword evidence="17" id="KW-0539">Nucleus</keyword>
<keyword evidence="14" id="KW-1133">Transmembrane helix</keyword>
<dbReference type="Pfam" id="PF08491">
    <property type="entry name" value="SE"/>
    <property type="match status" value="1"/>
</dbReference>
<proteinExistence type="inferred from homology"/>